<gene>
    <name evidence="1" type="ORF">H9C73_02805</name>
</gene>
<dbReference type="EMBL" id="JACVEW010000003">
    <property type="protein sequence ID" value="MBP0047654.1"/>
    <property type="molecule type" value="Genomic_DNA"/>
</dbReference>
<evidence type="ECO:0000313" key="2">
    <source>
        <dbReference type="Proteomes" id="UP000810171"/>
    </source>
</evidence>
<keyword evidence="2" id="KW-1185">Reference proteome</keyword>
<dbReference type="Pfam" id="PF06763">
    <property type="entry name" value="Minor_tail_Z"/>
    <property type="match status" value="1"/>
</dbReference>
<reference evidence="1 2" key="1">
    <citation type="submission" date="2020-09" db="EMBL/GenBank/DDBJ databases">
        <authorList>
            <person name="Tanuku N.R.S."/>
        </authorList>
    </citation>
    <scope>NUCLEOTIDE SEQUENCE [LARGE SCALE GENOMIC DNA]</scope>
    <source>
        <strain evidence="1 2">AK62</strain>
    </source>
</reference>
<dbReference type="Proteomes" id="UP000810171">
    <property type="component" value="Unassembled WGS sequence"/>
</dbReference>
<proteinExistence type="predicted"/>
<evidence type="ECO:0000313" key="1">
    <source>
        <dbReference type="EMBL" id="MBP0047654.1"/>
    </source>
</evidence>
<accession>A0ABS3Z9F4</accession>
<dbReference type="InterPro" id="IPR010633">
    <property type="entry name" value="Phage_lambda_GpZ"/>
</dbReference>
<sequence length="182" mass="20833">MLEFDIDYQQIVDLQDELGATEQQIQQAYSRAINRTAGTLRKMSNKGLKDELELRNTKELRKRLRTIRIRKGKLLDAVTLWYGTNDMKVSAFKGSPKASRGGASFRGTEFPGAFIAKGKGGPRTIFKRKGQERLPIIEQTLPVKDQMDVYLEDEIFTELESIFFKHFTADLRARVIYGVGRK</sequence>
<protein>
    <submittedName>
        <fullName evidence="1">Phage tail protein</fullName>
    </submittedName>
</protein>
<organism evidence="1 2">
    <name type="scientific">Marinobacterium alkalitolerans</name>
    <dbReference type="NCBI Taxonomy" id="1542925"/>
    <lineage>
        <taxon>Bacteria</taxon>
        <taxon>Pseudomonadati</taxon>
        <taxon>Pseudomonadota</taxon>
        <taxon>Gammaproteobacteria</taxon>
        <taxon>Oceanospirillales</taxon>
        <taxon>Oceanospirillaceae</taxon>
        <taxon>Marinobacterium</taxon>
    </lineage>
</organism>
<dbReference type="RefSeq" id="WP_209286264.1">
    <property type="nucleotide sequence ID" value="NZ_JACVEW010000003.1"/>
</dbReference>
<comment type="caution">
    <text evidence="1">The sequence shown here is derived from an EMBL/GenBank/DDBJ whole genome shotgun (WGS) entry which is preliminary data.</text>
</comment>
<name>A0ABS3Z9F4_9GAMM</name>